<keyword evidence="3" id="KW-1185">Reference proteome</keyword>
<dbReference type="RefSeq" id="WP_216480421.1">
    <property type="nucleotide sequence ID" value="NZ_JAHLQJ010000018.1"/>
</dbReference>
<keyword evidence="1" id="KW-0472">Membrane</keyword>
<reference evidence="2 3" key="1">
    <citation type="submission" date="2021-06" db="EMBL/GenBank/DDBJ databases">
        <authorList>
            <person name="Sun Q."/>
            <person name="Li D."/>
        </authorList>
    </citation>
    <scope>NUCLEOTIDE SEQUENCE [LARGE SCALE GENOMIC DNA]</scope>
    <source>
        <strain evidence="2 3">MSJ-6</strain>
    </source>
</reference>
<keyword evidence="1" id="KW-0812">Transmembrane</keyword>
<accession>A0ABS6FUE2</accession>
<keyword evidence="1" id="KW-1133">Transmembrane helix</keyword>
<feature type="transmembrane region" description="Helical" evidence="1">
    <location>
        <begin position="75"/>
        <end position="93"/>
    </location>
</feature>
<gene>
    <name evidence="2" type="ORF">KQJ23_18560</name>
</gene>
<evidence type="ECO:0000256" key="1">
    <source>
        <dbReference type="SAM" id="Phobius"/>
    </source>
</evidence>
<organism evidence="2 3">
    <name type="scientific">Paenibacillus brevis</name>
    <dbReference type="NCBI Taxonomy" id="2841508"/>
    <lineage>
        <taxon>Bacteria</taxon>
        <taxon>Bacillati</taxon>
        <taxon>Bacillota</taxon>
        <taxon>Bacilli</taxon>
        <taxon>Bacillales</taxon>
        <taxon>Paenibacillaceae</taxon>
        <taxon>Paenibacillus</taxon>
    </lineage>
</organism>
<feature type="transmembrane region" description="Helical" evidence="1">
    <location>
        <begin position="5"/>
        <end position="23"/>
    </location>
</feature>
<feature type="transmembrane region" description="Helical" evidence="1">
    <location>
        <begin position="201"/>
        <end position="220"/>
    </location>
</feature>
<feature type="transmembrane region" description="Helical" evidence="1">
    <location>
        <begin position="273"/>
        <end position="291"/>
    </location>
</feature>
<feature type="transmembrane region" description="Helical" evidence="1">
    <location>
        <begin position="240"/>
        <end position="261"/>
    </location>
</feature>
<evidence type="ECO:0000313" key="2">
    <source>
        <dbReference type="EMBL" id="MBU5673840.1"/>
    </source>
</evidence>
<feature type="transmembrane region" description="Helical" evidence="1">
    <location>
        <begin position="303"/>
        <end position="325"/>
    </location>
</feature>
<feature type="transmembrane region" description="Helical" evidence="1">
    <location>
        <begin position="163"/>
        <end position="189"/>
    </location>
</feature>
<evidence type="ECO:0008006" key="4">
    <source>
        <dbReference type="Google" id="ProtNLM"/>
    </source>
</evidence>
<evidence type="ECO:0000313" key="3">
    <source>
        <dbReference type="Proteomes" id="UP000743001"/>
    </source>
</evidence>
<proteinExistence type="predicted"/>
<protein>
    <recommendedName>
        <fullName evidence="4">Glycosyltransferase RgtA/B/C/D-like domain-containing protein</fullName>
    </recommendedName>
</protein>
<dbReference type="Proteomes" id="UP000743001">
    <property type="component" value="Unassembled WGS sequence"/>
</dbReference>
<sequence>MKKTVFFSGVFFLYFYIFYNQIYNKAGLFPSDLPDHISFGQQFLAGDNQLPHPGLYLLIFLVSLVSPFSFEESGILTLSILVVLISWIIYRFLTKYTDKALEYTSVLMIVTPIFVPFFNQLYLGQSSANVYHNPTLIAVKPFVYLSLIYFIKMLEKPTLLNVVLTGFILMASTVMKPNFVLVFIFTAPLYMLIKNVSFNRWFLLMATLVPTGSLLIYQYFRTYNLDDGGKIVFDFLGVWNLYSPSPLLSVVLSLSFPLGILVFRSKSVWNSRYLLFSWIGTIIAYLQFAVLAEEGIRYTHANFVWGVHMMVALLFLFSVIELIKWKIEVGNGNWKQTLVQTILAFHFCSGLYYLIAIILGNSYI</sequence>
<dbReference type="EMBL" id="JAHLQJ010000018">
    <property type="protein sequence ID" value="MBU5673840.1"/>
    <property type="molecule type" value="Genomic_DNA"/>
</dbReference>
<comment type="caution">
    <text evidence="2">The sequence shown here is derived from an EMBL/GenBank/DDBJ whole genome shotgun (WGS) entry which is preliminary data.</text>
</comment>
<feature type="transmembrane region" description="Helical" evidence="1">
    <location>
        <begin position="337"/>
        <end position="359"/>
    </location>
</feature>
<feature type="transmembrane region" description="Helical" evidence="1">
    <location>
        <begin position="130"/>
        <end position="151"/>
    </location>
</feature>
<name>A0ABS6FUE2_9BACL</name>
<feature type="transmembrane region" description="Helical" evidence="1">
    <location>
        <begin position="105"/>
        <end position="123"/>
    </location>
</feature>